<protein>
    <submittedName>
        <fullName evidence="1">Uncharacterized protein</fullName>
    </submittedName>
</protein>
<sequence length="79" mass="9160">MADASQRAGMVDDQYRGLLTEREREIIKGEADVSDNYRYRVVSRVRTKIENVGEDVEILAKNRDDLLEELRDEVCEGEK</sequence>
<dbReference type="EMBL" id="FOCX01000042">
    <property type="protein sequence ID" value="SEP18925.1"/>
    <property type="molecule type" value="Genomic_DNA"/>
</dbReference>
<dbReference type="Proteomes" id="UP000198775">
    <property type="component" value="Unassembled WGS sequence"/>
</dbReference>
<evidence type="ECO:0000313" key="1">
    <source>
        <dbReference type="EMBL" id="SEP18925.1"/>
    </source>
</evidence>
<organism evidence="1 2">
    <name type="scientific">Halorientalis persicus</name>
    <dbReference type="NCBI Taxonomy" id="1367881"/>
    <lineage>
        <taxon>Archaea</taxon>
        <taxon>Methanobacteriati</taxon>
        <taxon>Methanobacteriota</taxon>
        <taxon>Stenosarchaea group</taxon>
        <taxon>Halobacteria</taxon>
        <taxon>Halobacteriales</taxon>
        <taxon>Haloarculaceae</taxon>
        <taxon>Halorientalis</taxon>
    </lineage>
</organism>
<reference evidence="2" key="1">
    <citation type="submission" date="2016-10" db="EMBL/GenBank/DDBJ databases">
        <authorList>
            <person name="Varghese N."/>
            <person name="Submissions S."/>
        </authorList>
    </citation>
    <scope>NUCLEOTIDE SEQUENCE [LARGE SCALE GENOMIC DNA]</scope>
    <source>
        <strain evidence="2">IBRC-M 10043</strain>
    </source>
</reference>
<proteinExistence type="predicted"/>
<accession>A0A1H8VU89</accession>
<dbReference type="AlphaFoldDB" id="A0A1H8VU89"/>
<name>A0A1H8VU89_9EURY</name>
<evidence type="ECO:0000313" key="2">
    <source>
        <dbReference type="Proteomes" id="UP000198775"/>
    </source>
</evidence>
<keyword evidence="2" id="KW-1185">Reference proteome</keyword>
<gene>
    <name evidence="1" type="ORF">SAMN05216388_10423</name>
</gene>